<accession>A0ABW0ZTC3</accession>
<dbReference type="EMBL" id="JBHSON010000007">
    <property type="protein sequence ID" value="MFC5745296.1"/>
    <property type="molecule type" value="Genomic_DNA"/>
</dbReference>
<evidence type="ECO:0000259" key="1">
    <source>
        <dbReference type="PROSITE" id="PS51819"/>
    </source>
</evidence>
<sequence length="159" mass="17239">MTAPTLPSILGEPFHTGLIVDDLDAAMADLGTAMVLKWAPVVRRTGIIHTPAGPQFRDMVITYSKGVGNHIELVEYIDDTAYTFMRGGPAHHVGFWVDDLEASMAALDALGFPSEAAGAGDDGSVCEFSYHFNRHSGIWIEIVDVASRPALERWARPDS</sequence>
<dbReference type="InterPro" id="IPR029068">
    <property type="entry name" value="Glyas_Bleomycin-R_OHBP_Dase"/>
</dbReference>
<feature type="domain" description="VOC" evidence="1">
    <location>
        <begin position="12"/>
        <end position="145"/>
    </location>
</feature>
<organism evidence="2 3">
    <name type="scientific">Actinomadura rugatobispora</name>
    <dbReference type="NCBI Taxonomy" id="1994"/>
    <lineage>
        <taxon>Bacteria</taxon>
        <taxon>Bacillati</taxon>
        <taxon>Actinomycetota</taxon>
        <taxon>Actinomycetes</taxon>
        <taxon>Streptosporangiales</taxon>
        <taxon>Thermomonosporaceae</taxon>
        <taxon>Actinomadura</taxon>
    </lineage>
</organism>
<comment type="caution">
    <text evidence="2">The sequence shown here is derived from an EMBL/GenBank/DDBJ whole genome shotgun (WGS) entry which is preliminary data.</text>
</comment>
<keyword evidence="3" id="KW-1185">Reference proteome</keyword>
<dbReference type="Proteomes" id="UP001596074">
    <property type="component" value="Unassembled WGS sequence"/>
</dbReference>
<dbReference type="PROSITE" id="PS51819">
    <property type="entry name" value="VOC"/>
    <property type="match status" value="1"/>
</dbReference>
<proteinExistence type="predicted"/>
<dbReference type="Gene3D" id="3.10.180.10">
    <property type="entry name" value="2,3-Dihydroxybiphenyl 1,2-Dioxygenase, domain 1"/>
    <property type="match status" value="1"/>
</dbReference>
<dbReference type="InterPro" id="IPR037523">
    <property type="entry name" value="VOC_core"/>
</dbReference>
<protein>
    <submittedName>
        <fullName evidence="2">VOC family protein</fullName>
    </submittedName>
</protein>
<dbReference type="RefSeq" id="WP_378280920.1">
    <property type="nucleotide sequence ID" value="NZ_JBHSON010000007.1"/>
</dbReference>
<dbReference type="SUPFAM" id="SSF54593">
    <property type="entry name" value="Glyoxalase/Bleomycin resistance protein/Dihydroxybiphenyl dioxygenase"/>
    <property type="match status" value="1"/>
</dbReference>
<dbReference type="Pfam" id="PF13669">
    <property type="entry name" value="Glyoxalase_4"/>
    <property type="match status" value="1"/>
</dbReference>
<gene>
    <name evidence="2" type="ORF">ACFPZN_06730</name>
</gene>
<evidence type="ECO:0000313" key="2">
    <source>
        <dbReference type="EMBL" id="MFC5745296.1"/>
    </source>
</evidence>
<evidence type="ECO:0000313" key="3">
    <source>
        <dbReference type="Proteomes" id="UP001596074"/>
    </source>
</evidence>
<reference evidence="3" key="1">
    <citation type="journal article" date="2019" name="Int. J. Syst. Evol. Microbiol.">
        <title>The Global Catalogue of Microorganisms (GCM) 10K type strain sequencing project: providing services to taxonomists for standard genome sequencing and annotation.</title>
        <authorList>
            <consortium name="The Broad Institute Genomics Platform"/>
            <consortium name="The Broad Institute Genome Sequencing Center for Infectious Disease"/>
            <person name="Wu L."/>
            <person name="Ma J."/>
        </authorList>
    </citation>
    <scope>NUCLEOTIDE SEQUENCE [LARGE SCALE GENOMIC DNA]</scope>
    <source>
        <strain evidence="3">KCTC 42087</strain>
    </source>
</reference>
<name>A0ABW0ZTC3_9ACTN</name>